<dbReference type="InterPro" id="IPR020084">
    <property type="entry name" value="NUDIX_hydrolase_CS"/>
</dbReference>
<dbReference type="RefSeq" id="XP_046064748.1">
    <property type="nucleotide sequence ID" value="XM_046203673.1"/>
</dbReference>
<feature type="domain" description="Nudix hydrolase" evidence="2">
    <location>
        <begin position="86"/>
        <end position="224"/>
    </location>
</feature>
<protein>
    <recommendedName>
        <fullName evidence="2">Nudix hydrolase domain-containing protein</fullName>
    </recommendedName>
</protein>
<proteinExistence type="predicted"/>
<reference evidence="3" key="2">
    <citation type="submission" date="2021-01" db="EMBL/GenBank/DDBJ databases">
        <authorList>
            <person name="Schikora-Tamarit M.A."/>
        </authorList>
    </citation>
    <scope>NUCLEOTIDE SEQUENCE</scope>
    <source>
        <strain evidence="3">CBS6075</strain>
    </source>
</reference>
<dbReference type="PANTHER" id="PTHR46192">
    <property type="entry name" value="BROAD-RANGE ACID PHOSPHATASE DET1"/>
    <property type="match status" value="1"/>
</dbReference>
<keyword evidence="4" id="KW-1185">Reference proteome</keyword>
<dbReference type="OrthoDB" id="10261749at2759"/>
<dbReference type="PROSITE" id="PS00893">
    <property type="entry name" value="NUDIX_BOX"/>
    <property type="match status" value="1"/>
</dbReference>
<dbReference type="SUPFAM" id="SSF55811">
    <property type="entry name" value="Nudix"/>
    <property type="match status" value="1"/>
</dbReference>
<dbReference type="CDD" id="cd18888">
    <property type="entry name" value="NUDIX_ADPRase_Nudt5"/>
    <property type="match status" value="1"/>
</dbReference>
<dbReference type="GO" id="GO:0016787">
    <property type="term" value="F:hydrolase activity"/>
    <property type="evidence" value="ECO:0007669"/>
    <property type="project" value="UniProtKB-KW"/>
</dbReference>
<dbReference type="PROSITE" id="PS51462">
    <property type="entry name" value="NUDIX"/>
    <property type="match status" value="1"/>
</dbReference>
<dbReference type="SMART" id="SM00855">
    <property type="entry name" value="PGAM"/>
    <property type="match status" value="1"/>
</dbReference>
<dbReference type="Pfam" id="PF00293">
    <property type="entry name" value="NUDIX"/>
    <property type="match status" value="1"/>
</dbReference>
<dbReference type="CDD" id="cd07067">
    <property type="entry name" value="HP_PGM_like"/>
    <property type="match status" value="1"/>
</dbReference>
<evidence type="ECO:0000259" key="2">
    <source>
        <dbReference type="PROSITE" id="PS51462"/>
    </source>
</evidence>
<dbReference type="InterPro" id="IPR029033">
    <property type="entry name" value="His_PPase_superfam"/>
</dbReference>
<dbReference type="Gene3D" id="3.90.79.10">
    <property type="entry name" value="Nucleoside Triphosphate Pyrophosphohydrolase"/>
    <property type="match status" value="1"/>
</dbReference>
<dbReference type="AlphaFoldDB" id="A0A9P8PGT0"/>
<organism evidence="3 4">
    <name type="scientific">Ogataea philodendri</name>
    <dbReference type="NCBI Taxonomy" id="1378263"/>
    <lineage>
        <taxon>Eukaryota</taxon>
        <taxon>Fungi</taxon>
        <taxon>Dikarya</taxon>
        <taxon>Ascomycota</taxon>
        <taxon>Saccharomycotina</taxon>
        <taxon>Pichiomycetes</taxon>
        <taxon>Pichiales</taxon>
        <taxon>Pichiaceae</taxon>
        <taxon>Ogataea</taxon>
    </lineage>
</organism>
<dbReference type="SUPFAM" id="SSF53254">
    <property type="entry name" value="Phosphoglycerate mutase-like"/>
    <property type="match status" value="1"/>
</dbReference>
<evidence type="ECO:0000313" key="4">
    <source>
        <dbReference type="Proteomes" id="UP000769157"/>
    </source>
</evidence>
<dbReference type="Pfam" id="PF00300">
    <property type="entry name" value="His_Phos_1"/>
    <property type="match status" value="1"/>
</dbReference>
<dbReference type="InterPro" id="IPR052765">
    <property type="entry name" value="PGM-Related"/>
</dbReference>
<dbReference type="Proteomes" id="UP000769157">
    <property type="component" value="Unassembled WGS sequence"/>
</dbReference>
<keyword evidence="1" id="KW-0378">Hydrolase</keyword>
<dbReference type="FunFam" id="3.90.79.10:FF:000016">
    <property type="entry name" value="ADP-sugar pyrophosphatase isoform X1"/>
    <property type="match status" value="1"/>
</dbReference>
<accession>A0A9P8PGT0</accession>
<evidence type="ECO:0000313" key="3">
    <source>
        <dbReference type="EMBL" id="KAH3671572.1"/>
    </source>
</evidence>
<dbReference type="Gene3D" id="3.40.50.1240">
    <property type="entry name" value="Phosphoglycerate mutase-like"/>
    <property type="match status" value="1"/>
</dbReference>
<evidence type="ECO:0000256" key="1">
    <source>
        <dbReference type="ARBA" id="ARBA00022801"/>
    </source>
</evidence>
<dbReference type="GeneID" id="70232243"/>
<comment type="caution">
    <text evidence="3">The sequence shown here is derived from an EMBL/GenBank/DDBJ whole genome shotgun (WGS) entry which is preliminary data.</text>
</comment>
<gene>
    <name evidence="3" type="ORF">OGAPHI_000275</name>
</gene>
<reference evidence="3" key="1">
    <citation type="journal article" date="2021" name="Open Biol.">
        <title>Shared evolutionary footprints suggest mitochondrial oxidative damage underlies multiple complex I losses in fungi.</title>
        <authorList>
            <person name="Schikora-Tamarit M.A."/>
            <person name="Marcet-Houben M."/>
            <person name="Nosek J."/>
            <person name="Gabaldon T."/>
        </authorList>
    </citation>
    <scope>NUCLEOTIDE SEQUENCE</scope>
    <source>
        <strain evidence="3">CBS6075</strain>
    </source>
</reference>
<name>A0A9P8PGT0_9ASCO</name>
<dbReference type="EMBL" id="JAEUBE010000055">
    <property type="protein sequence ID" value="KAH3671572.1"/>
    <property type="molecule type" value="Genomic_DNA"/>
</dbReference>
<dbReference type="InterPro" id="IPR000086">
    <property type="entry name" value="NUDIX_hydrolase_dom"/>
</dbReference>
<dbReference type="InterPro" id="IPR015797">
    <property type="entry name" value="NUDIX_hydrolase-like_dom_sf"/>
</dbReference>
<dbReference type="InterPro" id="IPR013078">
    <property type="entry name" value="His_Pase_superF_clade-1"/>
</dbReference>
<sequence>MVSAASWENCSDQPEFASWILRKIGTSILRKMSSNINLHNAKVTKVWPVANNEARWIKLDKLAYVGPDGKSREWEMASRTTRPAGSKVDGVGIIAIIEKESGPEVVLQKQFRPPVEGICIEMPAGLVDPNETLEECAMRELKEETGYIGKVLTSGPVVYNDPGFCNTNTVIVTASIDMADPRNQNPEPHLEESEFIEIFTVPLASFYESLEQLASEGYRLDARLQIIAMGMKLGKRYVANHKVPLTPKGHLQAAEAGAQLREFITPDDTICFYTSPYLRARQTLEEMVEAIEDMGVQYKTYEEPRMREQDFGNFQGTSEEMEEIWIERAQYGHFFYRIPHGESAADVYDRCASFNETLFRQFSKSNFPSVLVLVTHGIWARVFLAKWFRWSVEEFEDLQNVPNCKWIVMEKNDSTQRYKLKTHLSTWSELERGKRDEEIKRDTGDEFTFNSTVPVTDSEVDQVANAEIRARDEQMAKSVKIKKMFDKLKLGEQGADDDHDDKSCQNQV</sequence>